<comment type="caution">
    <text evidence="8">The sequence shown here is derived from an EMBL/GenBank/DDBJ whole genome shotgun (WGS) entry which is preliminary data.</text>
</comment>
<evidence type="ECO:0000256" key="1">
    <source>
        <dbReference type="ARBA" id="ARBA00022670"/>
    </source>
</evidence>
<gene>
    <name evidence="8" type="ORF">EDD27_1462</name>
</gene>
<comment type="similarity">
    <text evidence="6">Belongs to the peptidase M48 family.</text>
</comment>
<reference evidence="8 9" key="1">
    <citation type="submission" date="2019-01" db="EMBL/GenBank/DDBJ databases">
        <title>Sequencing the genomes of 1000 actinobacteria strains.</title>
        <authorList>
            <person name="Klenk H.-P."/>
        </authorList>
    </citation>
    <scope>NUCLEOTIDE SEQUENCE [LARGE SCALE GENOMIC DNA]</scope>
    <source>
        <strain evidence="8 9">DSM 43925</strain>
    </source>
</reference>
<evidence type="ECO:0000313" key="9">
    <source>
        <dbReference type="Proteomes" id="UP000284824"/>
    </source>
</evidence>
<keyword evidence="3 6" id="KW-0378">Hydrolase</keyword>
<comment type="cofactor">
    <cofactor evidence="6">
        <name>Zn(2+)</name>
        <dbReference type="ChEBI" id="CHEBI:29105"/>
    </cofactor>
    <text evidence="6">Binds 1 zinc ion per subunit.</text>
</comment>
<evidence type="ECO:0000256" key="5">
    <source>
        <dbReference type="ARBA" id="ARBA00023049"/>
    </source>
</evidence>
<keyword evidence="2" id="KW-0479">Metal-binding</keyword>
<keyword evidence="9" id="KW-1185">Reference proteome</keyword>
<evidence type="ECO:0000313" key="8">
    <source>
        <dbReference type="EMBL" id="RVX39120.1"/>
    </source>
</evidence>
<dbReference type="GO" id="GO:0006508">
    <property type="term" value="P:proteolysis"/>
    <property type="evidence" value="ECO:0007669"/>
    <property type="project" value="UniProtKB-KW"/>
</dbReference>
<name>A0A438M002_9ACTN</name>
<evidence type="ECO:0000256" key="2">
    <source>
        <dbReference type="ARBA" id="ARBA00022723"/>
    </source>
</evidence>
<dbReference type="GO" id="GO:0004222">
    <property type="term" value="F:metalloendopeptidase activity"/>
    <property type="evidence" value="ECO:0007669"/>
    <property type="project" value="InterPro"/>
</dbReference>
<dbReference type="RefSeq" id="WP_164903522.1">
    <property type="nucleotide sequence ID" value="NZ_SAUN01000001.1"/>
</dbReference>
<evidence type="ECO:0000256" key="4">
    <source>
        <dbReference type="ARBA" id="ARBA00022833"/>
    </source>
</evidence>
<sequence>MSSLEPVAHHTYGPADDVGEADSERLAGLVWRVQHVGRMAAVSVVIDPELNDNASTVEGHRCGHAPLIAIGHDLIGEARTDTLAHELAHRDLAHHKRALPLWIAAARDLDGVGGLYAVITALLTPGWSGWSWAAAALFAAMLALAALRARLMRLEEYDADARAVEILDAADLPGKQIVTAMLTDADRPYDAWHTWIGWMFSTHPSDVERIHVVDSGRRAGRLDWRTALCCVATGERLLTRAHRAAHRAADGRMRRCQPGWWHLPPVWWRPIDWPTTRNS</sequence>
<evidence type="ECO:0000256" key="3">
    <source>
        <dbReference type="ARBA" id="ARBA00022801"/>
    </source>
</evidence>
<keyword evidence="4 6" id="KW-0862">Zinc</keyword>
<accession>A0A438M002</accession>
<dbReference type="InterPro" id="IPR001915">
    <property type="entry name" value="Peptidase_M48"/>
</dbReference>
<evidence type="ECO:0000259" key="7">
    <source>
        <dbReference type="Pfam" id="PF01435"/>
    </source>
</evidence>
<protein>
    <submittedName>
        <fullName evidence="8">Peptidase M48-like protein</fullName>
    </submittedName>
</protein>
<dbReference type="Pfam" id="PF01435">
    <property type="entry name" value="Peptidase_M48"/>
    <property type="match status" value="1"/>
</dbReference>
<keyword evidence="5 6" id="KW-0482">Metalloprotease</keyword>
<dbReference type="AlphaFoldDB" id="A0A438M002"/>
<proteinExistence type="inferred from homology"/>
<keyword evidence="1 6" id="KW-0645">Protease</keyword>
<dbReference type="Proteomes" id="UP000284824">
    <property type="component" value="Unassembled WGS sequence"/>
</dbReference>
<dbReference type="EMBL" id="SAUN01000001">
    <property type="protein sequence ID" value="RVX39120.1"/>
    <property type="molecule type" value="Genomic_DNA"/>
</dbReference>
<feature type="domain" description="Peptidase M48" evidence="7">
    <location>
        <begin position="83"/>
        <end position="214"/>
    </location>
</feature>
<organism evidence="8 9">
    <name type="scientific">Nonomuraea polychroma</name>
    <dbReference type="NCBI Taxonomy" id="46176"/>
    <lineage>
        <taxon>Bacteria</taxon>
        <taxon>Bacillati</taxon>
        <taxon>Actinomycetota</taxon>
        <taxon>Actinomycetes</taxon>
        <taxon>Streptosporangiales</taxon>
        <taxon>Streptosporangiaceae</taxon>
        <taxon>Nonomuraea</taxon>
    </lineage>
</organism>
<evidence type="ECO:0000256" key="6">
    <source>
        <dbReference type="RuleBase" id="RU003983"/>
    </source>
</evidence>
<dbReference type="GO" id="GO:0046872">
    <property type="term" value="F:metal ion binding"/>
    <property type="evidence" value="ECO:0007669"/>
    <property type="project" value="UniProtKB-KW"/>
</dbReference>